<keyword evidence="3" id="KW-1185">Reference proteome</keyword>
<gene>
    <name evidence="2" type="ORF">THAOC_29830</name>
</gene>
<evidence type="ECO:0000256" key="1">
    <source>
        <dbReference type="SAM" id="MobiDB-lite"/>
    </source>
</evidence>
<feature type="region of interest" description="Disordered" evidence="1">
    <location>
        <begin position="74"/>
        <end position="94"/>
    </location>
</feature>
<comment type="caution">
    <text evidence="2">The sequence shown here is derived from an EMBL/GenBank/DDBJ whole genome shotgun (WGS) entry which is preliminary data.</text>
</comment>
<protein>
    <submittedName>
        <fullName evidence="2">Uncharacterized protein</fullName>
    </submittedName>
</protein>
<reference evidence="2 3" key="1">
    <citation type="journal article" date="2012" name="Genome Biol.">
        <title>Genome and low-iron response of an oceanic diatom adapted to chronic iron limitation.</title>
        <authorList>
            <person name="Lommer M."/>
            <person name="Specht M."/>
            <person name="Roy A.S."/>
            <person name="Kraemer L."/>
            <person name="Andreson R."/>
            <person name="Gutowska M.A."/>
            <person name="Wolf J."/>
            <person name="Bergner S.V."/>
            <person name="Schilhabel M.B."/>
            <person name="Klostermeier U.C."/>
            <person name="Beiko R.G."/>
            <person name="Rosenstiel P."/>
            <person name="Hippler M."/>
            <person name="Laroche J."/>
        </authorList>
    </citation>
    <scope>NUCLEOTIDE SEQUENCE [LARGE SCALE GENOMIC DNA]</scope>
    <source>
        <strain evidence="2 3">CCMP1005</strain>
    </source>
</reference>
<feature type="region of interest" description="Disordered" evidence="1">
    <location>
        <begin position="42"/>
        <end position="61"/>
    </location>
</feature>
<accession>K0RQ85</accession>
<dbReference type="AlphaFoldDB" id="K0RQ85"/>
<name>K0RQ85_THAOC</name>
<proteinExistence type="predicted"/>
<organism evidence="2 3">
    <name type="scientific">Thalassiosira oceanica</name>
    <name type="common">Marine diatom</name>
    <dbReference type="NCBI Taxonomy" id="159749"/>
    <lineage>
        <taxon>Eukaryota</taxon>
        <taxon>Sar</taxon>
        <taxon>Stramenopiles</taxon>
        <taxon>Ochrophyta</taxon>
        <taxon>Bacillariophyta</taxon>
        <taxon>Coscinodiscophyceae</taxon>
        <taxon>Thalassiosirophycidae</taxon>
        <taxon>Thalassiosirales</taxon>
        <taxon>Thalassiosiraceae</taxon>
        <taxon>Thalassiosira</taxon>
    </lineage>
</organism>
<feature type="non-terminal residue" evidence="2">
    <location>
        <position position="1"/>
    </location>
</feature>
<evidence type="ECO:0000313" key="2">
    <source>
        <dbReference type="EMBL" id="EJK51036.1"/>
    </source>
</evidence>
<sequence>LVTSRGSRSSEDCGDAVDNAPSTAALAHVEASADHLLALLGADEAGGEGDEGGGGGDELHGDLVGIFCRNPVEAWKQGHGQQGQAHHGQERTER</sequence>
<feature type="compositionally biased region" description="Low complexity" evidence="1">
    <location>
        <begin position="77"/>
        <end position="86"/>
    </location>
</feature>
<dbReference type="EMBL" id="AGNL01042340">
    <property type="protein sequence ID" value="EJK51036.1"/>
    <property type="molecule type" value="Genomic_DNA"/>
</dbReference>
<dbReference type="Proteomes" id="UP000266841">
    <property type="component" value="Unassembled WGS sequence"/>
</dbReference>
<evidence type="ECO:0000313" key="3">
    <source>
        <dbReference type="Proteomes" id="UP000266841"/>
    </source>
</evidence>